<protein>
    <submittedName>
        <fullName evidence="2">Uncharacterized protein</fullName>
    </submittedName>
</protein>
<evidence type="ECO:0000256" key="1">
    <source>
        <dbReference type="SAM" id="MobiDB-lite"/>
    </source>
</evidence>
<dbReference type="EMBL" id="BSYO01000007">
    <property type="protein sequence ID" value="GMH07219.1"/>
    <property type="molecule type" value="Genomic_DNA"/>
</dbReference>
<reference evidence="2" key="1">
    <citation type="submission" date="2023-05" db="EMBL/GenBank/DDBJ databases">
        <title>Nepenthes gracilis genome sequencing.</title>
        <authorList>
            <person name="Fukushima K."/>
        </authorList>
    </citation>
    <scope>NUCLEOTIDE SEQUENCE</scope>
    <source>
        <strain evidence="2">SING2019-196</strain>
    </source>
</reference>
<organism evidence="2 3">
    <name type="scientific">Nepenthes gracilis</name>
    <name type="common">Slender pitcher plant</name>
    <dbReference type="NCBI Taxonomy" id="150966"/>
    <lineage>
        <taxon>Eukaryota</taxon>
        <taxon>Viridiplantae</taxon>
        <taxon>Streptophyta</taxon>
        <taxon>Embryophyta</taxon>
        <taxon>Tracheophyta</taxon>
        <taxon>Spermatophyta</taxon>
        <taxon>Magnoliopsida</taxon>
        <taxon>eudicotyledons</taxon>
        <taxon>Gunneridae</taxon>
        <taxon>Pentapetalae</taxon>
        <taxon>Caryophyllales</taxon>
        <taxon>Nepenthaceae</taxon>
        <taxon>Nepenthes</taxon>
    </lineage>
</organism>
<dbReference type="PANTHER" id="PTHR33871">
    <property type="entry name" value="OS05G0503100 PROTEIN-RELATED"/>
    <property type="match status" value="1"/>
</dbReference>
<comment type="caution">
    <text evidence="2">The sequence shown here is derived from an EMBL/GenBank/DDBJ whole genome shotgun (WGS) entry which is preliminary data.</text>
</comment>
<feature type="compositionally biased region" description="Basic and acidic residues" evidence="1">
    <location>
        <begin position="183"/>
        <end position="202"/>
    </location>
</feature>
<keyword evidence="3" id="KW-1185">Reference proteome</keyword>
<feature type="compositionally biased region" description="Polar residues" evidence="1">
    <location>
        <begin position="170"/>
        <end position="179"/>
    </location>
</feature>
<name>A0AAD3SA95_NEPGR</name>
<dbReference type="Proteomes" id="UP001279734">
    <property type="component" value="Unassembled WGS sequence"/>
</dbReference>
<feature type="region of interest" description="Disordered" evidence="1">
    <location>
        <begin position="155"/>
        <end position="215"/>
    </location>
</feature>
<proteinExistence type="predicted"/>
<feature type="region of interest" description="Disordered" evidence="1">
    <location>
        <begin position="243"/>
        <end position="264"/>
    </location>
</feature>
<feature type="region of interest" description="Disordered" evidence="1">
    <location>
        <begin position="1"/>
        <end position="24"/>
    </location>
</feature>
<evidence type="ECO:0000313" key="2">
    <source>
        <dbReference type="EMBL" id="GMH07219.1"/>
    </source>
</evidence>
<dbReference type="PANTHER" id="PTHR33871:SF1">
    <property type="entry name" value="OS05G0503100 PROTEIN"/>
    <property type="match status" value="1"/>
</dbReference>
<feature type="compositionally biased region" description="Basic residues" evidence="1">
    <location>
        <begin position="155"/>
        <end position="167"/>
    </location>
</feature>
<gene>
    <name evidence="2" type="ORF">Nepgr_009059</name>
</gene>
<evidence type="ECO:0000313" key="3">
    <source>
        <dbReference type="Proteomes" id="UP001279734"/>
    </source>
</evidence>
<feature type="compositionally biased region" description="Basic and acidic residues" evidence="1">
    <location>
        <begin position="244"/>
        <end position="254"/>
    </location>
</feature>
<dbReference type="AlphaFoldDB" id="A0AAD3SA95"/>
<sequence>MGCCVSTNKTYQNSVPSPLSPNHHHFPRLTAKIRAGNAPATPPQEEETVKEVVLSEATMSKQPESPLSLEFSKPIDPRESFKLYPEKAEESNGVSVVLDFARIGAGECLSTTTANLMGEKREDGEEEKEVMSEGKIEERPVPAKVLTRRVHSGNAIRGKHNRTRAPAKRTSPSPEQRNNCVGPRRDNVGTDGIHRVPGERSAMRSGLPGRRAPVGAETLNLGKGGSSMCATSAAAGGRLQVVRSMEKSDERPADETNNGPPPAVCESFENPLVSLECFIFL</sequence>
<accession>A0AAD3SA95</accession>
<feature type="compositionally biased region" description="Polar residues" evidence="1">
    <location>
        <begin position="1"/>
        <end position="17"/>
    </location>
</feature>